<protein>
    <submittedName>
        <fullName evidence="1">Uncharacterized protein</fullName>
    </submittedName>
</protein>
<dbReference type="Proteomes" id="UP001234581">
    <property type="component" value="Unassembled WGS sequence"/>
</dbReference>
<gene>
    <name evidence="1" type="ORF">O0I10_005854</name>
</gene>
<reference evidence="1 2" key="1">
    <citation type="submission" date="2023-03" db="EMBL/GenBank/DDBJ databases">
        <title>Genome sequence of Lichtheimia ornata CBS 291.66.</title>
        <authorList>
            <person name="Mohabir J.T."/>
            <person name="Shea T.P."/>
            <person name="Kurbessoian T."/>
            <person name="Berby B."/>
            <person name="Fontaine J."/>
            <person name="Livny J."/>
            <person name="Gnirke A."/>
            <person name="Stajich J.E."/>
            <person name="Cuomo C.A."/>
        </authorList>
    </citation>
    <scope>NUCLEOTIDE SEQUENCE [LARGE SCALE GENOMIC DNA]</scope>
    <source>
        <strain evidence="1">CBS 291.66</strain>
    </source>
</reference>
<organism evidence="1 2">
    <name type="scientific">Lichtheimia ornata</name>
    <dbReference type="NCBI Taxonomy" id="688661"/>
    <lineage>
        <taxon>Eukaryota</taxon>
        <taxon>Fungi</taxon>
        <taxon>Fungi incertae sedis</taxon>
        <taxon>Mucoromycota</taxon>
        <taxon>Mucoromycotina</taxon>
        <taxon>Mucoromycetes</taxon>
        <taxon>Mucorales</taxon>
        <taxon>Lichtheimiaceae</taxon>
        <taxon>Lichtheimia</taxon>
    </lineage>
</organism>
<dbReference type="AlphaFoldDB" id="A0AAD7V4P4"/>
<dbReference type="PANTHER" id="PTHR35617">
    <property type="entry name" value="PHAGE_INTEGRASE DOMAIN-CONTAINING PROTEIN"/>
    <property type="match status" value="1"/>
</dbReference>
<evidence type="ECO:0000313" key="2">
    <source>
        <dbReference type="Proteomes" id="UP001234581"/>
    </source>
</evidence>
<dbReference type="EMBL" id="JARTCD010000024">
    <property type="protein sequence ID" value="KAJ8658501.1"/>
    <property type="molecule type" value="Genomic_DNA"/>
</dbReference>
<dbReference type="RefSeq" id="XP_058343414.1">
    <property type="nucleotide sequence ID" value="XM_058485891.1"/>
</dbReference>
<proteinExistence type="predicted"/>
<accession>A0AAD7V4P4</accession>
<sequence>MDKPTLEAFRVECLRRKFRFLEYHDNTVNHLLATNRSLNARSYRKFQLEFLSWCITQQVDPNHFTMATLINFLSTMRSRYSVNSLPLMRTAIIHFHVQPSLFQHDSQLEQLFNIWREEAPPVPIERPLPSDLHRINLQDSFVDGSRCLHLSVVAPKEKRNGRRIVKVVRIKPYPQDATLCPVTFEALRDHPNTVNRPPGALFISTTNARVAASCDTISRWLRNVVSRSINSSSSASRRPAMHVLWLRIWRSNMAFP</sequence>
<keyword evidence="2" id="KW-1185">Reference proteome</keyword>
<name>A0AAD7V4P4_9FUNG</name>
<evidence type="ECO:0000313" key="1">
    <source>
        <dbReference type="EMBL" id="KAJ8658501.1"/>
    </source>
</evidence>
<comment type="caution">
    <text evidence="1">The sequence shown here is derived from an EMBL/GenBank/DDBJ whole genome shotgun (WGS) entry which is preliminary data.</text>
</comment>
<dbReference type="GeneID" id="83213266"/>
<dbReference type="SUPFAM" id="SSF47823">
    <property type="entry name" value="lambda integrase-like, N-terminal domain"/>
    <property type="match status" value="1"/>
</dbReference>
<dbReference type="PANTHER" id="PTHR35617:SF3">
    <property type="entry name" value="CORE-BINDING (CB) DOMAIN-CONTAINING PROTEIN"/>
    <property type="match status" value="1"/>
</dbReference>